<organism evidence="2 3">
    <name type="scientific">Tripterygium wilfordii</name>
    <name type="common">Thunder God vine</name>
    <dbReference type="NCBI Taxonomy" id="458696"/>
    <lineage>
        <taxon>Eukaryota</taxon>
        <taxon>Viridiplantae</taxon>
        <taxon>Streptophyta</taxon>
        <taxon>Embryophyta</taxon>
        <taxon>Tracheophyta</taxon>
        <taxon>Spermatophyta</taxon>
        <taxon>Magnoliopsida</taxon>
        <taxon>eudicotyledons</taxon>
        <taxon>Gunneridae</taxon>
        <taxon>Pentapetalae</taxon>
        <taxon>rosids</taxon>
        <taxon>fabids</taxon>
        <taxon>Celastrales</taxon>
        <taxon>Celastraceae</taxon>
        <taxon>Tripterygium</taxon>
    </lineage>
</organism>
<dbReference type="InParanoid" id="A0A7J7DSL8"/>
<dbReference type="EMBL" id="JAAARO010000004">
    <property type="protein sequence ID" value="KAF5749392.1"/>
    <property type="molecule type" value="Genomic_DNA"/>
</dbReference>
<dbReference type="OrthoDB" id="206969at2759"/>
<dbReference type="Proteomes" id="UP000593562">
    <property type="component" value="Unassembled WGS sequence"/>
</dbReference>
<proteinExistence type="predicted"/>
<sequence>MESLVANYDSSDEEDEAKQPSSDSNYRAYSLFSALPKPAQPTNAPLSDDEEIRKSDKRKPSSLFSFLPKPKSQDSEESVSNPSPSEPKPKRVVQFKPPMIPSSAKFTNFEEDEDEEDENLKQRKRRQEPVQTLSVKSFLSNIPAPRNSTTLGALPSALGSGRRAMVETEAVDLTSHESVMDQSVGNQVNYGNQDDVGHQNEGNYMNHATTYDESYISSTDQYSGNGEASSYWGHESYGSYGSYGNHADSGQYENNWVDGSIAMVTQATGVSETAVLVPGKRRKNEVPTEMVEVKQDELMKNRPRADQVKLTGIAFGPSYQPTSTKGKPTKLHKRKHQIGSLFYDMKQKETELAERRAKGFLTKAETQAKYGW</sequence>
<accession>A0A7J7DSL8</accession>
<evidence type="ECO:0000256" key="1">
    <source>
        <dbReference type="SAM" id="MobiDB-lite"/>
    </source>
</evidence>
<gene>
    <name evidence="2" type="ORF">HS088_TW04G01361</name>
</gene>
<dbReference type="PANTHER" id="PTHR13621:SF2">
    <property type="entry name" value="PROLINE-RICH PROTEIN PRCC"/>
    <property type="match status" value="1"/>
</dbReference>
<dbReference type="GO" id="GO:0005634">
    <property type="term" value="C:nucleus"/>
    <property type="evidence" value="ECO:0007669"/>
    <property type="project" value="TreeGrafter"/>
</dbReference>
<dbReference type="FunCoup" id="A0A7J7DSL8">
    <property type="interactions" value="2992"/>
</dbReference>
<feature type="region of interest" description="Disordered" evidence="1">
    <location>
        <begin position="314"/>
        <end position="333"/>
    </location>
</feature>
<dbReference type="Pfam" id="PF10253">
    <property type="entry name" value="PRCC"/>
    <property type="match status" value="1"/>
</dbReference>
<comment type="caution">
    <text evidence="2">The sequence shown here is derived from an EMBL/GenBank/DDBJ whole genome shotgun (WGS) entry which is preliminary data.</text>
</comment>
<feature type="compositionally biased region" description="Acidic residues" evidence="1">
    <location>
        <begin position="109"/>
        <end position="118"/>
    </location>
</feature>
<name>A0A7J7DSL8_TRIWF</name>
<evidence type="ECO:0000313" key="3">
    <source>
        <dbReference type="Proteomes" id="UP000593562"/>
    </source>
</evidence>
<keyword evidence="3" id="KW-1185">Reference proteome</keyword>
<feature type="region of interest" description="Disordered" evidence="1">
    <location>
        <begin position="1"/>
        <end position="132"/>
    </location>
</feature>
<reference evidence="2 3" key="1">
    <citation type="journal article" date="2020" name="Nat. Commun.">
        <title>Genome of Tripterygium wilfordii and identification of cytochrome P450 involved in triptolide biosynthesis.</title>
        <authorList>
            <person name="Tu L."/>
            <person name="Su P."/>
            <person name="Zhang Z."/>
            <person name="Gao L."/>
            <person name="Wang J."/>
            <person name="Hu T."/>
            <person name="Zhou J."/>
            <person name="Zhang Y."/>
            <person name="Zhao Y."/>
            <person name="Liu Y."/>
            <person name="Song Y."/>
            <person name="Tong Y."/>
            <person name="Lu Y."/>
            <person name="Yang J."/>
            <person name="Xu C."/>
            <person name="Jia M."/>
            <person name="Peters R.J."/>
            <person name="Huang L."/>
            <person name="Gao W."/>
        </authorList>
    </citation>
    <scope>NUCLEOTIDE SEQUENCE [LARGE SCALE GENOMIC DNA]</scope>
    <source>
        <strain evidence="3">cv. XIE 37</strain>
        <tissue evidence="2">Leaf</tissue>
    </source>
</reference>
<evidence type="ECO:0000313" key="2">
    <source>
        <dbReference type="EMBL" id="KAF5749392.1"/>
    </source>
</evidence>
<protein>
    <submittedName>
        <fullName evidence="2">Proline-rich protein PRCC</fullName>
    </submittedName>
</protein>
<dbReference type="PANTHER" id="PTHR13621">
    <property type="entry name" value="PROLINE-RICH PROTEIN PRCC"/>
    <property type="match status" value="1"/>
</dbReference>
<dbReference type="AlphaFoldDB" id="A0A7J7DSL8"/>
<dbReference type="InterPro" id="IPR018800">
    <property type="entry name" value="PRCC"/>
</dbReference>